<keyword evidence="1" id="KW-0812">Transmembrane</keyword>
<proteinExistence type="predicted"/>
<evidence type="ECO:0000313" key="3">
    <source>
        <dbReference type="Proteomes" id="UP000046393"/>
    </source>
</evidence>
<feature type="transmembrane region" description="Helical" evidence="1">
    <location>
        <begin position="48"/>
        <end position="76"/>
    </location>
</feature>
<evidence type="ECO:0000259" key="2">
    <source>
        <dbReference type="Pfam" id="PF20517"/>
    </source>
</evidence>
<dbReference type="Pfam" id="PF20517">
    <property type="entry name" value="TMEM127"/>
    <property type="match status" value="1"/>
</dbReference>
<keyword evidence="1" id="KW-0472">Membrane</keyword>
<name>A0A0N5AL74_9BILA</name>
<dbReference type="InterPro" id="IPR046795">
    <property type="entry name" value="TMEM127_TM"/>
</dbReference>
<keyword evidence="3" id="KW-1185">Reference proteome</keyword>
<dbReference type="Proteomes" id="UP000046393">
    <property type="component" value="Unplaced"/>
</dbReference>
<evidence type="ECO:0000313" key="4">
    <source>
        <dbReference type="WBParaSite" id="SMUV_0000527601-mRNA-1"/>
    </source>
</evidence>
<evidence type="ECO:0000256" key="1">
    <source>
        <dbReference type="SAM" id="Phobius"/>
    </source>
</evidence>
<sequence length="205" mass="23487">LIIFIIFFAFFSIGTRHFWRAAHFSVIYDSFGQQHDVYLWVDCITPSIANYFYVLIALCCAIIFASSFASALNIFLPPFGFFQWLRKNTLLEFVTFIMLCIFSECQYVSTVKIGVTVAIGCGLFLVAGSGVSSFFAAAASLRRTNRLALSRRLQNQQMLCARSLLSWRDIGRQPEDMRAILQFEEYLDSSQCNINFEKDLFSDKF</sequence>
<feature type="transmembrane region" description="Helical" evidence="1">
    <location>
        <begin position="88"/>
        <end position="109"/>
    </location>
</feature>
<protein>
    <submittedName>
        <fullName evidence="4">TMEM127 domain-containing protein</fullName>
    </submittedName>
</protein>
<organism evidence="3 4">
    <name type="scientific">Syphacia muris</name>
    <dbReference type="NCBI Taxonomy" id="451379"/>
    <lineage>
        <taxon>Eukaryota</taxon>
        <taxon>Metazoa</taxon>
        <taxon>Ecdysozoa</taxon>
        <taxon>Nematoda</taxon>
        <taxon>Chromadorea</taxon>
        <taxon>Rhabditida</taxon>
        <taxon>Spirurina</taxon>
        <taxon>Oxyuridomorpha</taxon>
        <taxon>Oxyuroidea</taxon>
        <taxon>Oxyuridae</taxon>
        <taxon>Syphacia</taxon>
    </lineage>
</organism>
<accession>A0A0N5AL74</accession>
<keyword evidence="1" id="KW-1133">Transmembrane helix</keyword>
<feature type="domain" description="Transmembrane protein 127 transmembrane region" evidence="2">
    <location>
        <begin position="43"/>
        <end position="141"/>
    </location>
</feature>
<feature type="transmembrane region" description="Helical" evidence="1">
    <location>
        <begin position="115"/>
        <end position="141"/>
    </location>
</feature>
<dbReference type="AlphaFoldDB" id="A0A0N5AL74"/>
<dbReference type="WBParaSite" id="SMUV_0000527601-mRNA-1">
    <property type="protein sequence ID" value="SMUV_0000527601-mRNA-1"/>
    <property type="gene ID" value="SMUV_0000527601"/>
</dbReference>
<reference evidence="4" key="1">
    <citation type="submission" date="2016-04" db="UniProtKB">
        <authorList>
            <consortium name="WormBaseParasite"/>
        </authorList>
    </citation>
    <scope>IDENTIFICATION</scope>
</reference>